<dbReference type="EMBL" id="CP092878">
    <property type="protein sequence ID" value="UYV78721.1"/>
    <property type="molecule type" value="Genomic_DNA"/>
</dbReference>
<feature type="domain" description="Retroviral polymerase SH3-like" evidence="1">
    <location>
        <begin position="51"/>
        <end position="77"/>
    </location>
</feature>
<dbReference type="InterPro" id="IPR057670">
    <property type="entry name" value="SH3_retrovirus"/>
</dbReference>
<keyword evidence="3" id="KW-1185">Reference proteome</keyword>
<reference evidence="2 3" key="1">
    <citation type="submission" date="2022-01" db="EMBL/GenBank/DDBJ databases">
        <title>A chromosomal length assembly of Cordylochernes scorpioides.</title>
        <authorList>
            <person name="Zeh D."/>
            <person name="Zeh J."/>
        </authorList>
    </citation>
    <scope>NUCLEOTIDE SEQUENCE [LARGE SCALE GENOMIC DNA]</scope>
    <source>
        <strain evidence="2">IN4F17</strain>
        <tissue evidence="2">Whole Body</tissue>
    </source>
</reference>
<sequence length="119" mass="13850">MMICKKKLQAAIDALPRTLVVKDNFLRTLGDPASRLAVLVRKTRRCVLFWSNKDGYRIWMNSNKVVTSRDVIFKETIPIFSLDIEKRNKELSSNQIDERNDTQDIEKIESNVQTSDYTI</sequence>
<evidence type="ECO:0000313" key="2">
    <source>
        <dbReference type="EMBL" id="UYV78721.1"/>
    </source>
</evidence>
<evidence type="ECO:0000313" key="3">
    <source>
        <dbReference type="Proteomes" id="UP001235939"/>
    </source>
</evidence>
<accession>A0ABY6LEP3</accession>
<name>A0ABY6LEP3_9ARAC</name>
<dbReference type="Pfam" id="PF25597">
    <property type="entry name" value="SH3_retrovirus"/>
    <property type="match status" value="1"/>
</dbReference>
<organism evidence="2 3">
    <name type="scientific">Cordylochernes scorpioides</name>
    <dbReference type="NCBI Taxonomy" id="51811"/>
    <lineage>
        <taxon>Eukaryota</taxon>
        <taxon>Metazoa</taxon>
        <taxon>Ecdysozoa</taxon>
        <taxon>Arthropoda</taxon>
        <taxon>Chelicerata</taxon>
        <taxon>Arachnida</taxon>
        <taxon>Pseudoscorpiones</taxon>
        <taxon>Cheliferoidea</taxon>
        <taxon>Chernetidae</taxon>
        <taxon>Cordylochernes</taxon>
    </lineage>
</organism>
<evidence type="ECO:0000259" key="1">
    <source>
        <dbReference type="Pfam" id="PF25597"/>
    </source>
</evidence>
<proteinExistence type="predicted"/>
<gene>
    <name evidence="2" type="ORF">LAZ67_16002544</name>
</gene>
<dbReference type="Proteomes" id="UP001235939">
    <property type="component" value="Chromosome 16"/>
</dbReference>
<protein>
    <recommendedName>
        <fullName evidence="1">Retroviral polymerase SH3-like domain-containing protein</fullName>
    </recommendedName>
</protein>